<dbReference type="EMBL" id="JEMA01000372">
    <property type="protein sequence ID" value="KYF70861.1"/>
    <property type="molecule type" value="Genomic_DNA"/>
</dbReference>
<evidence type="ECO:0000313" key="1">
    <source>
        <dbReference type="EMBL" id="KYF70861.1"/>
    </source>
</evidence>
<protein>
    <submittedName>
        <fullName evidence="1">Uncharacterized protein</fullName>
    </submittedName>
</protein>
<evidence type="ECO:0000313" key="2">
    <source>
        <dbReference type="Proteomes" id="UP000075260"/>
    </source>
</evidence>
<accession>A0A150QSA3</accession>
<dbReference type="OrthoDB" id="10004759at2"/>
<sequence>MPLIRHLDFAQRSLSVAYRASPAPQELVVDVDVAGPPMAPFAPMAMRAVVDAINAGAAGGALFPPAAGYARRLAGPWDEPDGLGVSYRWVLEIAAVAPGFLRNMVEELRRAGMNQPVVRMRIAGALPLDNSPLSVRESQVRSWLDDPRAYLEPWTRPGFPFHVVSRSEGATLRVELAQAIDPPLRQALEDLSVQWLNVIRNYASRQGEEVLFNPHRMLPAFGQGRAEFRAHYPEFLYARDPAAAVLVNMLTRFHERVARIALVEVGL</sequence>
<proteinExistence type="predicted"/>
<dbReference type="AlphaFoldDB" id="A0A150QSA3"/>
<dbReference type="RefSeq" id="WP_061607405.1">
    <property type="nucleotide sequence ID" value="NZ_JEMA01000372.1"/>
</dbReference>
<reference evidence="1 2" key="1">
    <citation type="submission" date="2014-02" db="EMBL/GenBank/DDBJ databases">
        <title>The small core and large imbalanced accessory genome model reveals a collaborative survival strategy of Sorangium cellulosum strains in nature.</title>
        <authorList>
            <person name="Han K."/>
            <person name="Peng R."/>
            <person name="Blom J."/>
            <person name="Li Y.-Z."/>
        </authorList>
    </citation>
    <scope>NUCLEOTIDE SEQUENCE [LARGE SCALE GENOMIC DNA]</scope>
    <source>
        <strain evidence="1 2">So0008-312</strain>
    </source>
</reference>
<comment type="caution">
    <text evidence="1">The sequence shown here is derived from an EMBL/GenBank/DDBJ whole genome shotgun (WGS) entry which is preliminary data.</text>
</comment>
<organism evidence="1 2">
    <name type="scientific">Sorangium cellulosum</name>
    <name type="common">Polyangium cellulosum</name>
    <dbReference type="NCBI Taxonomy" id="56"/>
    <lineage>
        <taxon>Bacteria</taxon>
        <taxon>Pseudomonadati</taxon>
        <taxon>Myxococcota</taxon>
        <taxon>Polyangia</taxon>
        <taxon>Polyangiales</taxon>
        <taxon>Polyangiaceae</taxon>
        <taxon>Sorangium</taxon>
    </lineage>
</organism>
<name>A0A150QSA3_SORCE</name>
<gene>
    <name evidence="1" type="ORF">BE15_30615</name>
</gene>
<dbReference type="Proteomes" id="UP000075260">
    <property type="component" value="Unassembled WGS sequence"/>
</dbReference>